<evidence type="ECO:0000313" key="5">
    <source>
        <dbReference type="Proteomes" id="UP000636800"/>
    </source>
</evidence>
<evidence type="ECO:0000313" key="4">
    <source>
        <dbReference type="EMBL" id="KAG0473178.1"/>
    </source>
</evidence>
<dbReference type="Proteomes" id="UP000636800">
    <property type="component" value="Chromosome 7"/>
</dbReference>
<keyword evidence="2" id="KW-0812">Transmembrane</keyword>
<feature type="transmembrane region" description="Helical" evidence="2">
    <location>
        <begin position="360"/>
        <end position="378"/>
    </location>
</feature>
<proteinExistence type="predicted"/>
<dbReference type="Pfam" id="PF11875">
    <property type="entry name" value="DnaJ-like_C11_C"/>
    <property type="match status" value="1"/>
</dbReference>
<dbReference type="AlphaFoldDB" id="A0A835QRA3"/>
<gene>
    <name evidence="4" type="ORF">HPP92_015035</name>
</gene>
<keyword evidence="5" id="KW-1185">Reference proteome</keyword>
<dbReference type="PANTHER" id="PTHR44914:SF1">
    <property type="entry name" value="CHAPERONE PROTEIN DNAJ 13"/>
    <property type="match status" value="1"/>
</dbReference>
<dbReference type="InterPro" id="IPR042162">
    <property type="entry name" value="AtJ13"/>
</dbReference>
<dbReference type="InterPro" id="IPR024586">
    <property type="entry name" value="DnaJ-like_C11_C"/>
</dbReference>
<dbReference type="OrthoDB" id="749055at2759"/>
<dbReference type="PANTHER" id="PTHR44914">
    <property type="entry name" value="CHAPERONE PROTEIN DNAJ 13"/>
    <property type="match status" value="1"/>
</dbReference>
<comment type="caution">
    <text evidence="4">The sequence shown here is derived from an EMBL/GenBank/DDBJ whole genome shotgun (WGS) entry which is preliminary data.</text>
</comment>
<keyword evidence="2" id="KW-0472">Membrane</keyword>
<name>A0A835QRA3_VANPL</name>
<dbReference type="EMBL" id="JADCNL010000007">
    <property type="protein sequence ID" value="KAG0473178.1"/>
    <property type="molecule type" value="Genomic_DNA"/>
</dbReference>
<sequence>MATAGLRALVNVQASRQLSQHSFATSGLAISLRDGSINLSMPGLRQMSETTVGSIKLVLGVESSISVGWQKKDEKTSAAGDLKLYIAGRPFEMKVRVTMFFIVNNAQIWYDKHWCVSTLHSPFSPRSHGRIAGGRMEVNWRINFCSTALEIEVGGGRKISEFSTVRMLYTVGFQVVLLFRELNAILATSAFFIPSSLYFLLKVLIVSANGDFLLHSESSSVCVTIESLSSGIDHSPYHLKRERRKAFDKMANSSIQVNEARKAAEKAQKILEIVSNRKRNKQLEKGGLVITKAVYGNMKEMERSERREELNDEVTSQVLDVTLPLNFLVADSGQLKLHEGIKKSGIMGFVIPALNCPNNYLWSILSMVTITGLLLVIMRNC</sequence>
<accession>A0A835QRA3</accession>
<evidence type="ECO:0000256" key="1">
    <source>
        <dbReference type="ARBA" id="ARBA00023186"/>
    </source>
</evidence>
<organism evidence="4 5">
    <name type="scientific">Vanilla planifolia</name>
    <name type="common">Vanilla</name>
    <dbReference type="NCBI Taxonomy" id="51239"/>
    <lineage>
        <taxon>Eukaryota</taxon>
        <taxon>Viridiplantae</taxon>
        <taxon>Streptophyta</taxon>
        <taxon>Embryophyta</taxon>
        <taxon>Tracheophyta</taxon>
        <taxon>Spermatophyta</taxon>
        <taxon>Magnoliopsida</taxon>
        <taxon>Liliopsida</taxon>
        <taxon>Asparagales</taxon>
        <taxon>Orchidaceae</taxon>
        <taxon>Vanilloideae</taxon>
        <taxon>Vanilleae</taxon>
        <taxon>Vanilla</taxon>
    </lineage>
</organism>
<evidence type="ECO:0000259" key="3">
    <source>
        <dbReference type="Pfam" id="PF11875"/>
    </source>
</evidence>
<keyword evidence="1" id="KW-0143">Chaperone</keyword>
<keyword evidence="2" id="KW-1133">Transmembrane helix</keyword>
<reference evidence="4 5" key="1">
    <citation type="journal article" date="2020" name="Nat. Food">
        <title>A phased Vanilla planifolia genome enables genetic improvement of flavour and production.</title>
        <authorList>
            <person name="Hasing T."/>
            <person name="Tang H."/>
            <person name="Brym M."/>
            <person name="Khazi F."/>
            <person name="Huang T."/>
            <person name="Chambers A.H."/>
        </authorList>
    </citation>
    <scope>NUCLEOTIDE SEQUENCE [LARGE SCALE GENOMIC DNA]</scope>
    <source>
        <tissue evidence="4">Leaf</tissue>
    </source>
</reference>
<feature type="domain" description="DnaJ-like protein C11 C-terminal" evidence="3">
    <location>
        <begin position="253"/>
        <end position="354"/>
    </location>
</feature>
<evidence type="ECO:0000256" key="2">
    <source>
        <dbReference type="SAM" id="Phobius"/>
    </source>
</evidence>
<protein>
    <recommendedName>
        <fullName evidence="3">DnaJ-like protein C11 C-terminal domain-containing protein</fullName>
    </recommendedName>
</protein>